<evidence type="ECO:0000313" key="1">
    <source>
        <dbReference type="EMBL" id="XCC63412.1"/>
    </source>
</evidence>
<organism evidence="1">
    <name type="scientific">Christensenella massiliensis</name>
    <dbReference type="NCBI Taxonomy" id="1805714"/>
    <lineage>
        <taxon>Bacteria</taxon>
        <taxon>Bacillati</taxon>
        <taxon>Bacillota</taxon>
        <taxon>Clostridia</taxon>
        <taxon>Christensenellales</taxon>
        <taxon>Christensenellaceae</taxon>
        <taxon>Christensenella</taxon>
    </lineage>
</organism>
<gene>
    <name evidence="1" type="ORF">PUP29_05720</name>
</gene>
<reference evidence="1" key="1">
    <citation type="submission" date="2023-02" db="EMBL/GenBank/DDBJ databases">
        <title>Gut commensal Christensenella minuta modulates host metabolism via a new class of secondary bile acids.</title>
        <authorList>
            <person name="Liu C."/>
        </authorList>
    </citation>
    <scope>NUCLEOTIDE SEQUENCE</scope>
    <source>
        <strain evidence="1">CA70</strain>
    </source>
</reference>
<evidence type="ECO:0008006" key="2">
    <source>
        <dbReference type="Google" id="ProtNLM"/>
    </source>
</evidence>
<dbReference type="AlphaFoldDB" id="A0AAU8AC52"/>
<sequence length="356" mass="40479">MITYIRDRHTFALKHHATALTYDMTVQSIYDEVSDFKIRGNESSAKAGDFFFTEGFFGIIKEVDKDRETLDITCNDIDTLFARDIPDDPGTVGESIEQYIKSLIDKYYVKLSDAVYATPFLTVIASTSTTGSALPDVEDGVWNIKSYLSKVRRLYNIHTSYSVVNGGLVMRLFHRDRQTHKIFLDLSDYEILEESFAHEAIGKITTIAEDTGARQDWYLLTDGTITNTYTDENRVDGTWEILNVSEAEDAAEEVKNKFAENSDSHLIEFACSKEYNFYDNLIVRTKDGQVLSSYISAIRKSSDRSKNVYKSGELRIMLDEKLNLWKREQPQTAGAAQSIEIEAEAITNEELEGMLK</sequence>
<dbReference type="RefSeq" id="WP_353423977.1">
    <property type="nucleotide sequence ID" value="NZ_CP117826.1"/>
</dbReference>
<protein>
    <recommendedName>
        <fullName evidence="2">Prophage tail endopeptidase domain-containing protein</fullName>
    </recommendedName>
</protein>
<accession>A0AAU8AC52</accession>
<proteinExistence type="predicted"/>
<dbReference type="EMBL" id="CP117826">
    <property type="protein sequence ID" value="XCC63412.1"/>
    <property type="molecule type" value="Genomic_DNA"/>
</dbReference>
<name>A0AAU8AC52_9FIRM</name>